<protein>
    <submittedName>
        <fullName evidence="3">Uncharacterized protein</fullName>
    </submittedName>
</protein>
<proteinExistence type="predicted"/>
<comment type="caution">
    <text evidence="3">The sequence shown here is derived from an EMBL/GenBank/DDBJ whole genome shotgun (WGS) entry which is preliminary data.</text>
</comment>
<evidence type="ECO:0000256" key="2">
    <source>
        <dbReference type="SAM" id="Phobius"/>
    </source>
</evidence>
<keyword evidence="2" id="KW-0812">Transmembrane</keyword>
<dbReference type="AlphaFoldDB" id="A0A7C1NMF4"/>
<dbReference type="Proteomes" id="UP000885695">
    <property type="component" value="Unassembled WGS sequence"/>
</dbReference>
<keyword evidence="1" id="KW-0175">Coiled coil</keyword>
<dbReference type="EMBL" id="DRHL01000062">
    <property type="protein sequence ID" value="HEB13563.1"/>
    <property type="molecule type" value="Genomic_DNA"/>
</dbReference>
<evidence type="ECO:0000256" key="1">
    <source>
        <dbReference type="SAM" id="Coils"/>
    </source>
</evidence>
<feature type="transmembrane region" description="Helical" evidence="2">
    <location>
        <begin position="12"/>
        <end position="31"/>
    </location>
</feature>
<feature type="coiled-coil region" evidence="1">
    <location>
        <begin position="43"/>
        <end position="70"/>
    </location>
</feature>
<evidence type="ECO:0000313" key="3">
    <source>
        <dbReference type="EMBL" id="HEB13563.1"/>
    </source>
</evidence>
<accession>A0A7C1NMF4</accession>
<organism evidence="3">
    <name type="scientific">candidate division CPR3 bacterium</name>
    <dbReference type="NCBI Taxonomy" id="2268181"/>
    <lineage>
        <taxon>Bacteria</taxon>
        <taxon>Bacteria division CPR3</taxon>
    </lineage>
</organism>
<keyword evidence="2" id="KW-0472">Membrane</keyword>
<name>A0A7C1NMF4_UNCC3</name>
<gene>
    <name evidence="3" type="ORF">ENI13_01130</name>
</gene>
<reference evidence="3" key="1">
    <citation type="journal article" date="2020" name="mSystems">
        <title>Genome- and Community-Level Interaction Insights into Carbon Utilization and Element Cycling Functions of Hydrothermarchaeota in Hydrothermal Sediment.</title>
        <authorList>
            <person name="Zhou Z."/>
            <person name="Liu Y."/>
            <person name="Xu W."/>
            <person name="Pan J."/>
            <person name="Luo Z.H."/>
            <person name="Li M."/>
        </authorList>
    </citation>
    <scope>NUCLEOTIDE SEQUENCE [LARGE SCALE GENOMIC DNA]</scope>
    <source>
        <strain evidence="3">HyVt-369</strain>
    </source>
</reference>
<sequence>MNILLSFSYQRKLVWVASILLIVLLLSLYIVQVNLLTGSAFNISSLEGQLKELRESNKSLERIYMETIQLRNLDELASVMGFEKIGYVSYIKVIDTAVAQNLSE</sequence>
<keyword evidence="2" id="KW-1133">Transmembrane helix</keyword>